<sequence>MPIETLSSENEQEPVYIQLVEKLSPEQVDTLREKAGNYLYEKGAHSGGKHAEDILSLIKESVDKVSDQEVGAKIKYSVANVRGLLAEMMSKKLDLSECETVYKLKDFFPKSVAVDPYDHYIDMGGLRKDAVLINNFFETSAQEVLPKENEPGYITQEQVDTLKKDTITALVNYDSIEKKMDVKNTGRDQLIRWHIQNQGHFLGGKKTKTQNKLLNQALATTDKRDTTTLKTLIEKRAEPAYVATTLPDEFLEDSEGKIVGVIEVKAYTPPEVKNWIEALKQSKSLEFETFGLSEQEKSDKAADAAFYNRRGSQVNILDNNLKPTGMRLGVDFEGLRYFINVANNETPHTALKVKVDLINNETAEVVQREVAFEYPVIVRLPQDIPDEDILELGSILEELGVSNIAIQKLPFTSKEINEKGHGVYHRFGDTKEMERLKRSIDPNVTSALNRKTAWVE</sequence>
<name>A0A0G0YRM0_UNCKA</name>
<comment type="caution">
    <text evidence="1">The sequence shown here is derived from an EMBL/GenBank/DDBJ whole genome shotgun (WGS) entry which is preliminary data.</text>
</comment>
<evidence type="ECO:0000313" key="1">
    <source>
        <dbReference type="EMBL" id="KKS39234.1"/>
    </source>
</evidence>
<dbReference type="Proteomes" id="UP000033847">
    <property type="component" value="Unassembled WGS sequence"/>
</dbReference>
<organism evidence="1 2">
    <name type="scientific">candidate division WWE3 bacterium GW2011_GWF1_42_14</name>
    <dbReference type="NCBI Taxonomy" id="1619138"/>
    <lineage>
        <taxon>Bacteria</taxon>
        <taxon>Katanobacteria</taxon>
    </lineage>
</organism>
<gene>
    <name evidence="1" type="ORF">UV00_C0003G0066</name>
</gene>
<dbReference type="AlphaFoldDB" id="A0A0G0YRM0"/>
<dbReference type="EMBL" id="LCCU01000003">
    <property type="protein sequence ID" value="KKS39234.1"/>
    <property type="molecule type" value="Genomic_DNA"/>
</dbReference>
<accession>A0A0G0YRM0</accession>
<proteinExistence type="predicted"/>
<evidence type="ECO:0000313" key="2">
    <source>
        <dbReference type="Proteomes" id="UP000033847"/>
    </source>
</evidence>
<protein>
    <submittedName>
        <fullName evidence="1">Uncharacterized protein</fullName>
    </submittedName>
</protein>
<reference evidence="1 2" key="1">
    <citation type="journal article" date="2015" name="Nature">
        <title>rRNA introns, odd ribosomes, and small enigmatic genomes across a large radiation of phyla.</title>
        <authorList>
            <person name="Brown C.T."/>
            <person name="Hug L.A."/>
            <person name="Thomas B.C."/>
            <person name="Sharon I."/>
            <person name="Castelle C.J."/>
            <person name="Singh A."/>
            <person name="Wilkins M.J."/>
            <person name="Williams K.H."/>
            <person name="Banfield J.F."/>
        </authorList>
    </citation>
    <scope>NUCLEOTIDE SEQUENCE [LARGE SCALE GENOMIC DNA]</scope>
</reference>